<organism evidence="2 3">
    <name type="scientific">Collybiopsis luxurians FD-317 M1</name>
    <dbReference type="NCBI Taxonomy" id="944289"/>
    <lineage>
        <taxon>Eukaryota</taxon>
        <taxon>Fungi</taxon>
        <taxon>Dikarya</taxon>
        <taxon>Basidiomycota</taxon>
        <taxon>Agaricomycotina</taxon>
        <taxon>Agaricomycetes</taxon>
        <taxon>Agaricomycetidae</taxon>
        <taxon>Agaricales</taxon>
        <taxon>Marasmiineae</taxon>
        <taxon>Omphalotaceae</taxon>
        <taxon>Collybiopsis</taxon>
        <taxon>Collybiopsis luxurians</taxon>
    </lineage>
</organism>
<dbReference type="EMBL" id="KN834765">
    <property type="protein sequence ID" value="KIK62919.1"/>
    <property type="molecule type" value="Genomic_DNA"/>
</dbReference>
<dbReference type="HOGENOM" id="CLU_2061751_0_0_1"/>
<feature type="transmembrane region" description="Helical" evidence="1">
    <location>
        <begin position="56"/>
        <end position="75"/>
    </location>
</feature>
<proteinExistence type="predicted"/>
<dbReference type="AlphaFoldDB" id="A0A0D0CJF7"/>
<evidence type="ECO:0000313" key="2">
    <source>
        <dbReference type="EMBL" id="KIK62919.1"/>
    </source>
</evidence>
<accession>A0A0D0CJF7</accession>
<dbReference type="Proteomes" id="UP000053593">
    <property type="component" value="Unassembled WGS sequence"/>
</dbReference>
<sequence length="119" mass="14157">MGLRKRFRRKLNSRKWKAPISIYYHTGSQKSISSYRVKRPACVHIDATKSISLNTYNVYLSVIYIYAMCDLFVYYIRRFRFPVSVLCFNSCLWVVLWALEGFANSFTRMCLLFISTECY</sequence>
<reference evidence="2 3" key="1">
    <citation type="submission" date="2014-04" db="EMBL/GenBank/DDBJ databases">
        <title>Evolutionary Origins and Diversification of the Mycorrhizal Mutualists.</title>
        <authorList>
            <consortium name="DOE Joint Genome Institute"/>
            <consortium name="Mycorrhizal Genomics Consortium"/>
            <person name="Kohler A."/>
            <person name="Kuo A."/>
            <person name="Nagy L.G."/>
            <person name="Floudas D."/>
            <person name="Copeland A."/>
            <person name="Barry K.W."/>
            <person name="Cichocki N."/>
            <person name="Veneault-Fourrey C."/>
            <person name="LaButti K."/>
            <person name="Lindquist E.A."/>
            <person name="Lipzen A."/>
            <person name="Lundell T."/>
            <person name="Morin E."/>
            <person name="Murat C."/>
            <person name="Riley R."/>
            <person name="Ohm R."/>
            <person name="Sun H."/>
            <person name="Tunlid A."/>
            <person name="Henrissat B."/>
            <person name="Grigoriev I.V."/>
            <person name="Hibbett D.S."/>
            <person name="Martin F."/>
        </authorList>
    </citation>
    <scope>NUCLEOTIDE SEQUENCE [LARGE SCALE GENOMIC DNA]</scope>
    <source>
        <strain evidence="2 3">FD-317 M1</strain>
    </source>
</reference>
<keyword evidence="1" id="KW-0812">Transmembrane</keyword>
<protein>
    <submittedName>
        <fullName evidence="2">Uncharacterized protein</fullName>
    </submittedName>
</protein>
<evidence type="ECO:0000256" key="1">
    <source>
        <dbReference type="SAM" id="Phobius"/>
    </source>
</evidence>
<gene>
    <name evidence="2" type="ORF">GYMLUDRAFT_470788</name>
</gene>
<keyword evidence="1" id="KW-1133">Transmembrane helix</keyword>
<keyword evidence="1" id="KW-0472">Membrane</keyword>
<name>A0A0D0CJF7_9AGAR</name>
<evidence type="ECO:0000313" key="3">
    <source>
        <dbReference type="Proteomes" id="UP000053593"/>
    </source>
</evidence>
<keyword evidence="3" id="KW-1185">Reference proteome</keyword>
<feature type="transmembrane region" description="Helical" evidence="1">
    <location>
        <begin position="81"/>
        <end position="99"/>
    </location>
</feature>